<accession>A0A381NKK4</accession>
<reference evidence="1" key="1">
    <citation type="submission" date="2018-05" db="EMBL/GenBank/DDBJ databases">
        <authorList>
            <person name="Lanie J.A."/>
            <person name="Ng W.-L."/>
            <person name="Kazmierczak K.M."/>
            <person name="Andrzejewski T.M."/>
            <person name="Davidsen T.M."/>
            <person name="Wayne K.J."/>
            <person name="Tettelin H."/>
            <person name="Glass J.I."/>
            <person name="Rusch D."/>
            <person name="Podicherti R."/>
            <person name="Tsui H.-C.T."/>
            <person name="Winkler M.E."/>
        </authorList>
    </citation>
    <scope>NUCLEOTIDE SEQUENCE</scope>
</reference>
<dbReference type="EMBL" id="UINC01000384">
    <property type="protein sequence ID" value="SUZ54378.1"/>
    <property type="molecule type" value="Genomic_DNA"/>
</dbReference>
<sequence>MQSNYDLRLPFRHFFRLTRFGERIESASHLFGQLITLFITVIVQRFEEVINGREYEIEVSLVSRTTWCARLGGVQSGASALMPFYGDTPDEAAQQLTNWLTLAHRNAQKSV</sequence>
<evidence type="ECO:0000313" key="1">
    <source>
        <dbReference type="EMBL" id="SUZ54378.1"/>
    </source>
</evidence>
<gene>
    <name evidence="1" type="ORF">METZ01_LOCUS7232</name>
</gene>
<proteinExistence type="predicted"/>
<organism evidence="1">
    <name type="scientific">marine metagenome</name>
    <dbReference type="NCBI Taxonomy" id="408172"/>
    <lineage>
        <taxon>unclassified sequences</taxon>
        <taxon>metagenomes</taxon>
        <taxon>ecological metagenomes</taxon>
    </lineage>
</organism>
<protein>
    <submittedName>
        <fullName evidence="1">Uncharacterized protein</fullName>
    </submittedName>
</protein>
<dbReference type="AlphaFoldDB" id="A0A381NKK4"/>
<name>A0A381NKK4_9ZZZZ</name>